<dbReference type="InterPro" id="IPR000705">
    <property type="entry name" value="Galactokinase"/>
</dbReference>
<feature type="active site" description="Proton acceptor" evidence="11">
    <location>
        <position position="181"/>
    </location>
</feature>
<dbReference type="PRINTS" id="PR00473">
    <property type="entry name" value="GALCTOKINASE"/>
</dbReference>
<dbReference type="Pfam" id="PF00288">
    <property type="entry name" value="GHMP_kinases_N"/>
    <property type="match status" value="1"/>
</dbReference>
<accession>A0A398BBT5</accession>
<evidence type="ECO:0000256" key="11">
    <source>
        <dbReference type="HAMAP-Rule" id="MF_00246"/>
    </source>
</evidence>
<comment type="pathway">
    <text evidence="11">Carbohydrate metabolism; galactose metabolism.</text>
</comment>
<evidence type="ECO:0000259" key="14">
    <source>
        <dbReference type="Pfam" id="PF08544"/>
    </source>
</evidence>
<dbReference type="InterPro" id="IPR013750">
    <property type="entry name" value="GHMP_kinase_C_dom"/>
</dbReference>
<keyword evidence="9 11" id="KW-0299">Galactose metabolism</keyword>
<dbReference type="SUPFAM" id="SSF55060">
    <property type="entry name" value="GHMP Kinase, C-terminal domain"/>
    <property type="match status" value="1"/>
</dbReference>
<dbReference type="PANTHER" id="PTHR10457:SF7">
    <property type="entry name" value="GALACTOKINASE-RELATED"/>
    <property type="match status" value="1"/>
</dbReference>
<evidence type="ECO:0000256" key="1">
    <source>
        <dbReference type="ARBA" id="ARBA00006566"/>
    </source>
</evidence>
<evidence type="ECO:0000256" key="9">
    <source>
        <dbReference type="ARBA" id="ARBA00023144"/>
    </source>
</evidence>
<feature type="binding site" evidence="11">
    <location>
        <position position="231"/>
    </location>
    <ligand>
        <name>substrate</name>
    </ligand>
</feature>
<keyword evidence="5 11" id="KW-0547">Nucleotide-binding</keyword>
<evidence type="ECO:0000259" key="15">
    <source>
        <dbReference type="Pfam" id="PF10509"/>
    </source>
</evidence>
<dbReference type="EC" id="2.7.1.6" evidence="11 12"/>
<evidence type="ECO:0000256" key="7">
    <source>
        <dbReference type="ARBA" id="ARBA00022840"/>
    </source>
</evidence>
<feature type="site" description="Transition state stabilizer" evidence="11">
    <location>
        <position position="34"/>
    </location>
</feature>
<dbReference type="FunFam" id="3.30.230.10:FF:000017">
    <property type="entry name" value="Galactokinase"/>
    <property type="match status" value="1"/>
</dbReference>
<keyword evidence="8 11" id="KW-0460">Magnesium</keyword>
<evidence type="ECO:0000256" key="4">
    <source>
        <dbReference type="ARBA" id="ARBA00022723"/>
    </source>
</evidence>
<gene>
    <name evidence="11" type="primary">galK</name>
    <name evidence="16" type="ORF">D1970_07160</name>
</gene>
<evidence type="ECO:0000256" key="12">
    <source>
        <dbReference type="NCBIfam" id="TIGR00131"/>
    </source>
</evidence>
<comment type="similarity">
    <text evidence="1 11">Belongs to the GHMP kinase family. GalK subfamily.</text>
</comment>
<dbReference type="InterPro" id="IPR020568">
    <property type="entry name" value="Ribosomal_Su5_D2-typ_SF"/>
</dbReference>
<dbReference type="PIRSF" id="PIRSF000530">
    <property type="entry name" value="Galactokinase"/>
    <property type="match status" value="1"/>
</dbReference>
<dbReference type="PROSITE" id="PS00627">
    <property type="entry name" value="GHMP_KINASES_ATP"/>
    <property type="match status" value="1"/>
</dbReference>
<dbReference type="GO" id="GO:0006012">
    <property type="term" value="P:galactose metabolic process"/>
    <property type="evidence" value="ECO:0007669"/>
    <property type="project" value="UniProtKB-UniRule"/>
</dbReference>
<feature type="binding site" evidence="11">
    <location>
        <position position="137"/>
    </location>
    <ligand>
        <name>Mg(2+)</name>
        <dbReference type="ChEBI" id="CHEBI:18420"/>
    </ligand>
</feature>
<dbReference type="PROSITE" id="PS00106">
    <property type="entry name" value="GALACTOKINASE"/>
    <property type="match status" value="1"/>
</dbReference>
<feature type="binding site" evidence="11">
    <location>
        <position position="169"/>
    </location>
    <ligand>
        <name>Mg(2+)</name>
        <dbReference type="ChEBI" id="CHEBI:18420"/>
    </ligand>
</feature>
<feature type="domain" description="GHMP kinase C-terminal" evidence="14">
    <location>
        <begin position="292"/>
        <end position="374"/>
    </location>
</feature>
<feature type="binding site" evidence="11">
    <location>
        <position position="74"/>
    </location>
    <ligand>
        <name>ATP</name>
        <dbReference type="ChEBI" id="CHEBI:30616"/>
    </ligand>
</feature>
<dbReference type="HAMAP" id="MF_00246">
    <property type="entry name" value="Galactokinase"/>
    <property type="match status" value="1"/>
</dbReference>
<dbReference type="Gene3D" id="3.30.70.890">
    <property type="entry name" value="GHMP kinase, C-terminal domain"/>
    <property type="match status" value="1"/>
</dbReference>
<comment type="subcellular location">
    <subcellularLocation>
        <location evidence="11">Cytoplasm</location>
    </subcellularLocation>
</comment>
<dbReference type="GO" id="GO:0000287">
    <property type="term" value="F:magnesium ion binding"/>
    <property type="evidence" value="ECO:0007669"/>
    <property type="project" value="UniProtKB-UniRule"/>
</dbReference>
<dbReference type="UniPathway" id="UPA00214"/>
<dbReference type="InterPro" id="IPR006206">
    <property type="entry name" value="Mevalonate/galactokinase"/>
</dbReference>
<sequence length="395" mass="43846">MQEVVSMERQELLALFKEQYGYTEGVRVFFAPGRVNLIGEHTDYNGGYVFPAALTFGTWAVAALTNDRKYRFSSANFPSAAACSSAEQITYREEDDWANYPKGVLNELIQREGASAFTGADVLFYGNIPNGAGLSSSASIELATCLALSKLAGLELPMVELVKIGQLAENRFVGVNCGIMDQFAVGMGKKGHAIVLKCDTLKFEYVPVKIDGYKLVITNTNKRRGLADSKYNERRSECEQGFAILKNHFPEAACLGDISYEQWQFIKGVMDNETIRRRVEHVICEDERVLKAMESLNQNDLAAFGEMMKKSHESLRDLYEVTGVELDTLFEEASKVEGCIGTRMTGAGFGGCNVSLVKEERVETFINEVGQNYERRTGLEPTFYVCEIGDGAKEI</sequence>
<dbReference type="EMBL" id="QWVT01000013">
    <property type="protein sequence ID" value="RID86298.1"/>
    <property type="molecule type" value="Genomic_DNA"/>
</dbReference>
<organism evidence="16 17">
    <name type="scientific">Mesobacillus zeae</name>
    <dbReference type="NCBI Taxonomy" id="1917180"/>
    <lineage>
        <taxon>Bacteria</taxon>
        <taxon>Bacillati</taxon>
        <taxon>Bacillota</taxon>
        <taxon>Bacilli</taxon>
        <taxon>Bacillales</taxon>
        <taxon>Bacillaceae</taxon>
        <taxon>Mesobacillus</taxon>
    </lineage>
</organism>
<comment type="catalytic activity">
    <reaction evidence="11">
        <text>alpha-D-galactose + ATP = alpha-D-galactose 1-phosphate + ADP + H(+)</text>
        <dbReference type="Rhea" id="RHEA:13553"/>
        <dbReference type="ChEBI" id="CHEBI:15378"/>
        <dbReference type="ChEBI" id="CHEBI:28061"/>
        <dbReference type="ChEBI" id="CHEBI:30616"/>
        <dbReference type="ChEBI" id="CHEBI:58336"/>
        <dbReference type="ChEBI" id="CHEBI:456216"/>
        <dbReference type="EC" id="2.7.1.6"/>
    </reaction>
</comment>
<evidence type="ECO:0000313" key="17">
    <source>
        <dbReference type="Proteomes" id="UP000265816"/>
    </source>
</evidence>
<dbReference type="InterPro" id="IPR006204">
    <property type="entry name" value="GHMP_kinase_N_dom"/>
</dbReference>
<dbReference type="InterPro" id="IPR022963">
    <property type="entry name" value="Galactokinase_bac"/>
</dbReference>
<dbReference type="PRINTS" id="PR00959">
    <property type="entry name" value="MEVGALKINASE"/>
</dbReference>
<evidence type="ECO:0000256" key="6">
    <source>
        <dbReference type="ARBA" id="ARBA00022777"/>
    </source>
</evidence>
<evidence type="ECO:0000259" key="13">
    <source>
        <dbReference type="Pfam" id="PF00288"/>
    </source>
</evidence>
<keyword evidence="6 11" id="KW-0418">Kinase</keyword>
<feature type="domain" description="GHMP kinase N-terminal" evidence="13">
    <location>
        <begin position="99"/>
        <end position="189"/>
    </location>
</feature>
<dbReference type="InterPro" id="IPR019741">
    <property type="entry name" value="Galactokinase_CS"/>
</dbReference>
<dbReference type="InterPro" id="IPR006203">
    <property type="entry name" value="GHMP_knse_ATP-bd_CS"/>
</dbReference>
<dbReference type="Gene3D" id="3.30.230.10">
    <property type="match status" value="1"/>
</dbReference>
<dbReference type="SUPFAM" id="SSF54211">
    <property type="entry name" value="Ribosomal protein S5 domain 2-like"/>
    <property type="match status" value="1"/>
</dbReference>
<dbReference type="Pfam" id="PF10509">
    <property type="entry name" value="GalKase_gal_bdg"/>
    <property type="match status" value="1"/>
</dbReference>
<dbReference type="GO" id="GO:0005524">
    <property type="term" value="F:ATP binding"/>
    <property type="evidence" value="ECO:0007669"/>
    <property type="project" value="UniProtKB-UniRule"/>
</dbReference>
<dbReference type="OrthoDB" id="250531at2"/>
<proteinExistence type="inferred from homology"/>
<evidence type="ECO:0000256" key="5">
    <source>
        <dbReference type="ARBA" id="ARBA00022741"/>
    </source>
</evidence>
<reference evidence="16 17" key="1">
    <citation type="submission" date="2018-08" db="EMBL/GenBank/DDBJ databases">
        <title>Bacillus jemisoniae sp. nov., Bacillus chryseoplanitiae sp. nov., Bacillus resnikiae sp. nov., and Bacillus frankliniae sp. nov., isolated from Viking spacecraft and associated surfaces.</title>
        <authorList>
            <person name="Seuylemezian A."/>
            <person name="Vaishampayan P."/>
        </authorList>
    </citation>
    <scope>NUCLEOTIDE SEQUENCE [LARGE SCALE GENOMIC DNA]</scope>
    <source>
        <strain evidence="16 17">JJ-247</strain>
    </source>
</reference>
<dbReference type="Pfam" id="PF08544">
    <property type="entry name" value="GHMP_kinases_C"/>
    <property type="match status" value="1"/>
</dbReference>
<keyword evidence="10 11" id="KW-0119">Carbohydrate metabolism</keyword>
<protein>
    <recommendedName>
        <fullName evidence="11 12">Galactokinase</fullName>
        <ecNumber evidence="11 12">2.7.1.6</ecNumber>
    </recommendedName>
    <alternativeName>
        <fullName evidence="11">Galactose kinase</fullName>
    </alternativeName>
</protein>
<name>A0A398BBT5_9BACI</name>
<dbReference type="PANTHER" id="PTHR10457">
    <property type="entry name" value="MEVALONATE KINASE/GALACTOKINASE"/>
    <property type="match status" value="1"/>
</dbReference>
<dbReference type="InterPro" id="IPR036554">
    <property type="entry name" value="GHMP_kinase_C_sf"/>
</dbReference>
<dbReference type="Proteomes" id="UP000265816">
    <property type="component" value="Unassembled WGS sequence"/>
</dbReference>
<evidence type="ECO:0000256" key="2">
    <source>
        <dbReference type="ARBA" id="ARBA00022490"/>
    </source>
</evidence>
<evidence type="ECO:0000256" key="3">
    <source>
        <dbReference type="ARBA" id="ARBA00022679"/>
    </source>
</evidence>
<feature type="binding site" evidence="11">
    <location>
        <begin position="40"/>
        <end position="43"/>
    </location>
    <ligand>
        <name>substrate</name>
    </ligand>
</feature>
<keyword evidence="7 11" id="KW-0067">ATP-binding</keyword>
<dbReference type="AlphaFoldDB" id="A0A398BBT5"/>
<feature type="domain" description="Galactokinase N-terminal" evidence="15">
    <location>
        <begin position="15"/>
        <end position="63"/>
    </location>
</feature>
<comment type="caution">
    <text evidence="16">The sequence shown here is derived from an EMBL/GenBank/DDBJ whole genome shotgun (WGS) entry which is preliminary data.</text>
</comment>
<comment type="function">
    <text evidence="11">Catalyzes the transfer of the gamma-phosphate of ATP to D-galactose to form alpha-D-galactose-1-phosphate (Gal-1-P).</text>
</comment>
<keyword evidence="4 11" id="KW-0479">Metal-binding</keyword>
<keyword evidence="3 11" id="KW-0808">Transferase</keyword>
<dbReference type="NCBIfam" id="TIGR00131">
    <property type="entry name" value="gal_kin"/>
    <property type="match status" value="1"/>
</dbReference>
<keyword evidence="17" id="KW-1185">Reference proteome</keyword>
<dbReference type="GO" id="GO:0004335">
    <property type="term" value="F:galactokinase activity"/>
    <property type="evidence" value="ECO:0007669"/>
    <property type="project" value="UniProtKB-UniRule"/>
</dbReference>
<keyword evidence="2 11" id="KW-0963">Cytoplasm</keyword>
<dbReference type="InterPro" id="IPR014721">
    <property type="entry name" value="Ribsml_uS5_D2-typ_fold_subgr"/>
</dbReference>
<evidence type="ECO:0000256" key="8">
    <source>
        <dbReference type="ARBA" id="ARBA00022842"/>
    </source>
</evidence>
<evidence type="ECO:0000256" key="10">
    <source>
        <dbReference type="ARBA" id="ARBA00023277"/>
    </source>
</evidence>
<dbReference type="FunFam" id="3.30.70.890:FF:000001">
    <property type="entry name" value="Galactokinase"/>
    <property type="match status" value="1"/>
</dbReference>
<dbReference type="InterPro" id="IPR019539">
    <property type="entry name" value="GalKase_N"/>
</dbReference>
<evidence type="ECO:0000313" key="16">
    <source>
        <dbReference type="EMBL" id="RID86298.1"/>
    </source>
</evidence>
<feature type="binding site" evidence="11">
    <location>
        <begin position="131"/>
        <end position="137"/>
    </location>
    <ligand>
        <name>ATP</name>
        <dbReference type="ChEBI" id="CHEBI:30616"/>
    </ligand>
</feature>
<dbReference type="NCBIfam" id="NF003705">
    <property type="entry name" value="PRK05322.1"/>
    <property type="match status" value="1"/>
</dbReference>
<dbReference type="GO" id="GO:0005829">
    <property type="term" value="C:cytosol"/>
    <property type="evidence" value="ECO:0007669"/>
    <property type="project" value="TreeGrafter"/>
</dbReference>